<dbReference type="Pfam" id="PF01074">
    <property type="entry name" value="Glyco_hydro_38N"/>
    <property type="match status" value="1"/>
</dbReference>
<comment type="caution">
    <text evidence="2">The sequence shown here is derived from an EMBL/GenBank/DDBJ whole genome shotgun (WGS) entry which is preliminary data.</text>
</comment>
<dbReference type="GO" id="GO:0004559">
    <property type="term" value="F:alpha-mannosidase activity"/>
    <property type="evidence" value="ECO:0007669"/>
    <property type="project" value="InterPro"/>
</dbReference>
<reference evidence="2 3" key="1">
    <citation type="journal article" date="2018" name="Sci. Data">
        <title>The draft genome sequence of cork oak.</title>
        <authorList>
            <person name="Ramos A.M."/>
            <person name="Usie A."/>
            <person name="Barbosa P."/>
            <person name="Barros P.M."/>
            <person name="Capote T."/>
            <person name="Chaves I."/>
            <person name="Simoes F."/>
            <person name="Abreu I."/>
            <person name="Carrasquinho I."/>
            <person name="Faro C."/>
            <person name="Guimaraes J.B."/>
            <person name="Mendonca D."/>
            <person name="Nobrega F."/>
            <person name="Rodrigues L."/>
            <person name="Saibo N.J.M."/>
            <person name="Varela M.C."/>
            <person name="Egas C."/>
            <person name="Matos J."/>
            <person name="Miguel C.M."/>
            <person name="Oliveira M.M."/>
            <person name="Ricardo C.P."/>
            <person name="Goncalves S."/>
        </authorList>
    </citation>
    <scope>NUCLEOTIDE SEQUENCE [LARGE SCALE GENOMIC DNA]</scope>
    <source>
        <strain evidence="3">cv. HL8</strain>
    </source>
</reference>
<dbReference type="PANTHER" id="PTHR11607">
    <property type="entry name" value="ALPHA-MANNOSIDASE"/>
    <property type="match status" value="1"/>
</dbReference>
<dbReference type="SUPFAM" id="SSF88713">
    <property type="entry name" value="Glycoside hydrolase/deacetylase"/>
    <property type="match status" value="1"/>
</dbReference>
<evidence type="ECO:0000313" key="3">
    <source>
        <dbReference type="Proteomes" id="UP000237347"/>
    </source>
</evidence>
<feature type="domain" description="Glycoside hydrolase family 38 N-terminal" evidence="1">
    <location>
        <begin position="1"/>
        <end position="50"/>
    </location>
</feature>
<organism evidence="2 3">
    <name type="scientific">Quercus suber</name>
    <name type="common">Cork oak</name>
    <dbReference type="NCBI Taxonomy" id="58331"/>
    <lineage>
        <taxon>Eukaryota</taxon>
        <taxon>Viridiplantae</taxon>
        <taxon>Streptophyta</taxon>
        <taxon>Embryophyta</taxon>
        <taxon>Tracheophyta</taxon>
        <taxon>Spermatophyta</taxon>
        <taxon>Magnoliopsida</taxon>
        <taxon>eudicotyledons</taxon>
        <taxon>Gunneridae</taxon>
        <taxon>Pentapetalae</taxon>
        <taxon>rosids</taxon>
        <taxon>fabids</taxon>
        <taxon>Fagales</taxon>
        <taxon>Fagaceae</taxon>
        <taxon>Quercus</taxon>
    </lineage>
</organism>
<proteinExistence type="predicted"/>
<dbReference type="InterPro" id="IPR000602">
    <property type="entry name" value="Glyco_hydro_38_N"/>
</dbReference>
<name>A0AAW0KXI0_QUESU</name>
<gene>
    <name evidence="2" type="ORF">CFP56_011836</name>
</gene>
<dbReference type="GO" id="GO:0006013">
    <property type="term" value="P:mannose metabolic process"/>
    <property type="evidence" value="ECO:0007669"/>
    <property type="project" value="InterPro"/>
</dbReference>
<dbReference type="InterPro" id="IPR037094">
    <property type="entry name" value="Glyco_hydro_38_cen_sf"/>
</dbReference>
<protein>
    <submittedName>
        <fullName evidence="2">Alpha-mannosidase</fullName>
    </submittedName>
</protein>
<dbReference type="InterPro" id="IPR011330">
    <property type="entry name" value="Glyco_hydro/deAcase_b/a-brl"/>
</dbReference>
<dbReference type="Gene3D" id="1.20.1270.50">
    <property type="entry name" value="Glycoside hydrolase family 38, central domain"/>
    <property type="match status" value="1"/>
</dbReference>
<keyword evidence="3" id="KW-1185">Reference proteome</keyword>
<dbReference type="AlphaFoldDB" id="A0AAW0KXI0"/>
<evidence type="ECO:0000259" key="1">
    <source>
        <dbReference type="Pfam" id="PF01074"/>
    </source>
</evidence>
<evidence type="ECO:0000313" key="2">
    <source>
        <dbReference type="EMBL" id="KAK7843892.1"/>
    </source>
</evidence>
<accession>A0AAW0KXI0</accession>
<dbReference type="InterPro" id="IPR050843">
    <property type="entry name" value="Glycosyl_Hydrlase_38"/>
</dbReference>
<dbReference type="EMBL" id="PKMF04000195">
    <property type="protein sequence ID" value="KAK7843892.1"/>
    <property type="molecule type" value="Genomic_DNA"/>
</dbReference>
<dbReference type="Proteomes" id="UP000237347">
    <property type="component" value="Unassembled WGS sequence"/>
</dbReference>
<dbReference type="Gene3D" id="3.20.110.10">
    <property type="entry name" value="Glycoside hydrolase 38, N terminal domain"/>
    <property type="match status" value="1"/>
</dbReference>
<sequence>MHDDAATHYIDMIDQTTLGHRFIKEEFGVVPRIGRQIVPFGHSAGQAFLLGAENGRVDALYSTPSIYTDAKYATDDSWTTKNDDFFFMNHASYADRANAYWTNGRVDALYSTPSINTVAKYATDGSWTTKNDDLFFMNHASYADRANAYWTISNQLLALFPDSSLSTSSSLDLKPASYSVSRFFLLMMCF</sequence>
<dbReference type="InterPro" id="IPR027291">
    <property type="entry name" value="Glyco_hydro_38_N_sf"/>
</dbReference>
<dbReference type="PANTHER" id="PTHR11607:SF3">
    <property type="entry name" value="LYSOSOMAL ALPHA-MANNOSIDASE"/>
    <property type="match status" value="1"/>
</dbReference>